<feature type="region of interest" description="Disordered" evidence="8">
    <location>
        <begin position="1043"/>
        <end position="1062"/>
    </location>
</feature>
<dbReference type="Proteomes" id="UP000887566">
    <property type="component" value="Unplaced"/>
</dbReference>
<dbReference type="PANTHER" id="PTHR11686:SF17">
    <property type="entry name" value="GAMMA-GLUTAMYLTRANSPEPTIDASE 1"/>
    <property type="match status" value="1"/>
</dbReference>
<dbReference type="Pfam" id="PF01019">
    <property type="entry name" value="G_glu_transpept"/>
    <property type="match status" value="2"/>
</dbReference>
<organism evidence="10 11">
    <name type="scientific">Plectus sambesii</name>
    <dbReference type="NCBI Taxonomy" id="2011161"/>
    <lineage>
        <taxon>Eukaryota</taxon>
        <taxon>Metazoa</taxon>
        <taxon>Ecdysozoa</taxon>
        <taxon>Nematoda</taxon>
        <taxon>Chromadorea</taxon>
        <taxon>Plectida</taxon>
        <taxon>Plectina</taxon>
        <taxon>Plectoidea</taxon>
        <taxon>Plectidae</taxon>
        <taxon>Plectus</taxon>
    </lineage>
</organism>
<dbReference type="FunFam" id="3.60.20.40:FF:000006">
    <property type="entry name" value="Protein CBG05566"/>
    <property type="match status" value="1"/>
</dbReference>
<evidence type="ECO:0000313" key="10">
    <source>
        <dbReference type="Proteomes" id="UP000887566"/>
    </source>
</evidence>
<dbReference type="Gene3D" id="3.60.20.40">
    <property type="match status" value="2"/>
</dbReference>
<feature type="binding site" evidence="7">
    <location>
        <position position="1149"/>
    </location>
    <ligand>
        <name>L-glutamate</name>
        <dbReference type="ChEBI" id="CHEBI:29985"/>
    </ligand>
</feature>
<dbReference type="PANTHER" id="PTHR11686">
    <property type="entry name" value="GAMMA GLUTAMYL TRANSPEPTIDASE"/>
    <property type="match status" value="1"/>
</dbReference>
<dbReference type="InterPro" id="IPR043137">
    <property type="entry name" value="GGT_ssub_C"/>
</dbReference>
<name>A0A914VB02_9BILA</name>
<evidence type="ECO:0000256" key="6">
    <source>
        <dbReference type="PIRSR" id="PIRSR600101-1"/>
    </source>
</evidence>
<dbReference type="GO" id="GO:0005886">
    <property type="term" value="C:plasma membrane"/>
    <property type="evidence" value="ECO:0007669"/>
    <property type="project" value="TreeGrafter"/>
</dbReference>
<feature type="binding site" evidence="7">
    <location>
        <position position="772"/>
    </location>
    <ligand>
        <name>L-glutamate</name>
        <dbReference type="ChEBI" id="CHEBI:29985"/>
    </ligand>
</feature>
<dbReference type="InterPro" id="IPR043138">
    <property type="entry name" value="GGT_lsub"/>
</dbReference>
<accession>A0A914VB02</accession>
<evidence type="ECO:0000256" key="4">
    <source>
        <dbReference type="ARBA" id="ARBA00023180"/>
    </source>
</evidence>
<protein>
    <submittedName>
        <fullName evidence="11">Gamma-glutamyltranspeptidase 1</fullName>
    </submittedName>
</protein>
<keyword evidence="4" id="KW-0325">Glycoprotein</keyword>
<evidence type="ECO:0000256" key="7">
    <source>
        <dbReference type="PIRSR" id="PIRSR600101-2"/>
    </source>
</evidence>
<evidence type="ECO:0000256" key="1">
    <source>
        <dbReference type="ARBA" id="ARBA00022670"/>
    </source>
</evidence>
<dbReference type="WBParaSite" id="PSAMB.scaffold175size69011.g2984.t1">
    <property type="protein sequence ID" value="PSAMB.scaffold175size69011.g2984.t1"/>
    <property type="gene ID" value="PSAMB.scaffold175size69011.g2984"/>
</dbReference>
<feature type="compositionally biased region" description="Polar residues" evidence="8">
    <location>
        <begin position="1045"/>
        <end position="1059"/>
    </location>
</feature>
<dbReference type="InterPro" id="IPR000101">
    <property type="entry name" value="GGT_peptidase"/>
</dbReference>
<dbReference type="GO" id="GO:0006751">
    <property type="term" value="P:glutathione catabolic process"/>
    <property type="evidence" value="ECO:0007669"/>
    <property type="project" value="InterPro"/>
</dbReference>
<feature type="binding site" evidence="7">
    <location>
        <position position="1097"/>
    </location>
    <ligand>
        <name>L-glutamate</name>
        <dbReference type="ChEBI" id="CHEBI:29985"/>
    </ligand>
</feature>
<dbReference type="PRINTS" id="PR01210">
    <property type="entry name" value="GGTRANSPTASE"/>
</dbReference>
<feature type="binding site" evidence="7">
    <location>
        <begin position="1073"/>
        <end position="1075"/>
    </location>
    <ligand>
        <name>L-glutamate</name>
        <dbReference type="ChEBI" id="CHEBI:29985"/>
    </ligand>
</feature>
<dbReference type="Gene3D" id="1.10.246.130">
    <property type="match status" value="2"/>
</dbReference>
<keyword evidence="9" id="KW-0812">Transmembrane</keyword>
<sequence length="1246" mass="136186">MVVRSSYYSSRGSNRLAWCMVFIFVILFLIFLIATIGLTALVLLDTHFTFGKAATDKDSSQWPEPSGSLLGTFQKAAIATDNGLCSEIGRDILMKGGNAVDAMIAAMFCIGAIDPQSSGLGGGFFMTIYNSTTRKCVVIDAREVAPETASENMYEKDAKASLVGYRAIAVPGQIHGFWNVYQRFGSGNVSWKELVQPSVYLCKFGFPVSREMVDAFESKKHLIDINNITMSSFFNNATGQLYKEGEIMVQPKLASVLDKLASASNPVELFYDGAIAHDIAKEMKEHGGLITANDLKQYKSLIHEDTIMNEHLPNGLAMCGPPPPSSFAVTQSIISIIGAFYGNDPDPRSLLNDPLTYHRFIEAMKFGYAQRAHLGDANFVKDSLALARNMTTPEYTNWIKSKITDRAEKPEYYAATVESVPDDRGTSQSSAIDAQGIAVSCTATINRWFGAGRESSHGFMWNNEMDDFSQPNQVNSFGYAPSKSNFIKPGKRPMSSMSPTVIFERESGKVRMVLGASGGSQIISGVAEVAVLSLFFNQTIKEAVDWPRLHNQFSPHATSYESSFLKSILQDLQSRGQNMTEFAVSGSHIQAIFVAENGQIYANSDFRRRISHCTIQSNTMSTTAALEPTHFAYPEVSRAKRSTSNHEWIQSARLAWSITMMCTGLFATLLIVVILMGISMEAQAEEPVESQWAKPSPSLLGRFSKAAVATDHGLCSEIGRNILQKGGNAVESSIAALFCVGVTNPQSSGLGGGSFMTIYNSTTKRCIVIDSRETAPGLASERMYIGDPLASRAGYRAIAVPGELHGYWTAFTRFGSGKLQWKELVQPTIDLCLNGFPVSSFLAHVIKVKEVLINEVPSMGIFKNPSTGKILEAGDIMKLPELAATLRKIADSSDPVELFYNGEMADAIVNDMKQNGGLITKEDLANYKSVVREEPLINEHLPNNLEICGPPPPSSFAVAQSIIAVIGEFYGRAAGTNLLVKDPLVYHRIIEAMKFAYAQRALLGDSDFVKSAITLAKNMTTYEYTEWIKSKITSKAEAQSYYGGMNTSQPEDHGTSQVSALDASGNAVSTTSTINRWFGAQRRSTELGILWNDEMDDFSTPGFSNGFGFEPSETNFIRPGKRPMSSMSPMVAYDKTTGKVKMVLGASGGSQIISAIAETAIRALFFNQTIKEAVDWPRLHNQFLPHFTMVENGFPQKIIDNLEARGQELTIAQFGSVVQALTVGADSFIYGNSDYRRATVSYPAGF</sequence>
<keyword evidence="3" id="KW-0378">Hydrolase</keyword>
<feature type="transmembrane region" description="Helical" evidence="9">
    <location>
        <begin position="654"/>
        <end position="678"/>
    </location>
</feature>
<dbReference type="FunFam" id="3.60.20.40:FF:000009">
    <property type="entry name" value="Predicted protein"/>
    <property type="match status" value="1"/>
</dbReference>
<dbReference type="GO" id="GO:0006508">
    <property type="term" value="P:proteolysis"/>
    <property type="evidence" value="ECO:0007669"/>
    <property type="project" value="UniProtKB-KW"/>
</dbReference>
<dbReference type="AlphaFoldDB" id="A0A914VB02"/>
<evidence type="ECO:0000313" key="11">
    <source>
        <dbReference type="WBParaSite" id="PSAMB.scaffold175size69011.g2984.t1"/>
    </source>
</evidence>
<evidence type="ECO:0000256" key="2">
    <source>
        <dbReference type="ARBA" id="ARBA00022679"/>
    </source>
</evidence>
<dbReference type="FunFam" id="1.10.246.130:FF:000005">
    <property type="entry name" value="Gamma-glutamyltranspeptidase 1, putative"/>
    <property type="match status" value="2"/>
</dbReference>
<keyword evidence="9" id="KW-1133">Transmembrane helix</keyword>
<dbReference type="SUPFAM" id="SSF56235">
    <property type="entry name" value="N-terminal nucleophile aminohydrolases (Ntn hydrolases)"/>
    <property type="match status" value="2"/>
</dbReference>
<keyword evidence="1" id="KW-0645">Protease</keyword>
<keyword evidence="10" id="KW-1185">Reference proteome</keyword>
<keyword evidence="2" id="KW-0808">Transferase</keyword>
<dbReference type="GO" id="GO:0016746">
    <property type="term" value="F:acyltransferase activity"/>
    <property type="evidence" value="ECO:0007669"/>
    <property type="project" value="UniProtKB-KW"/>
</dbReference>
<keyword evidence="9" id="KW-0472">Membrane</keyword>
<evidence type="ECO:0000256" key="8">
    <source>
        <dbReference type="SAM" id="MobiDB-lite"/>
    </source>
</evidence>
<dbReference type="InterPro" id="IPR029055">
    <property type="entry name" value="Ntn_hydrolases_N"/>
</dbReference>
<evidence type="ECO:0000256" key="3">
    <source>
        <dbReference type="ARBA" id="ARBA00022801"/>
    </source>
</evidence>
<reference evidence="11" key="1">
    <citation type="submission" date="2022-11" db="UniProtKB">
        <authorList>
            <consortium name="WormBaseParasite"/>
        </authorList>
    </citation>
    <scope>IDENTIFICATION</scope>
</reference>
<keyword evidence="5" id="KW-0012">Acyltransferase</keyword>
<proteinExistence type="predicted"/>
<dbReference type="GO" id="GO:0036374">
    <property type="term" value="F:glutathione hydrolase activity"/>
    <property type="evidence" value="ECO:0007669"/>
    <property type="project" value="InterPro"/>
</dbReference>
<feature type="active site" description="Nucleophile" evidence="6">
    <location>
        <position position="1055"/>
    </location>
</feature>
<evidence type="ECO:0000256" key="9">
    <source>
        <dbReference type="SAM" id="Phobius"/>
    </source>
</evidence>
<feature type="binding site" evidence="7">
    <location>
        <begin position="1125"/>
        <end position="1126"/>
    </location>
    <ligand>
        <name>L-glutamate</name>
        <dbReference type="ChEBI" id="CHEBI:29985"/>
    </ligand>
</feature>
<evidence type="ECO:0000256" key="5">
    <source>
        <dbReference type="ARBA" id="ARBA00023315"/>
    </source>
</evidence>
<feature type="transmembrane region" description="Helical" evidence="9">
    <location>
        <begin position="20"/>
        <end position="44"/>
    </location>
</feature>